<protein>
    <submittedName>
        <fullName evidence="1">Uncharacterized protein</fullName>
    </submittedName>
</protein>
<dbReference type="AlphaFoldDB" id="D4DQ12"/>
<organism evidence="1 2">
    <name type="scientific">Neisseria elongata subsp. glycolytica ATCC 29315</name>
    <dbReference type="NCBI Taxonomy" id="546263"/>
    <lineage>
        <taxon>Bacteria</taxon>
        <taxon>Pseudomonadati</taxon>
        <taxon>Pseudomonadota</taxon>
        <taxon>Betaproteobacteria</taxon>
        <taxon>Neisseriales</taxon>
        <taxon>Neisseriaceae</taxon>
        <taxon>Neisseria</taxon>
    </lineage>
</organism>
<evidence type="ECO:0000313" key="2">
    <source>
        <dbReference type="Proteomes" id="UP000005536"/>
    </source>
</evidence>
<dbReference type="Proteomes" id="UP000005536">
    <property type="component" value="Unassembled WGS sequence"/>
</dbReference>
<name>D4DQ12_NEIEG</name>
<accession>D4DQ12</accession>
<reference evidence="1 2" key="1">
    <citation type="submission" date="2010-02" db="EMBL/GenBank/DDBJ databases">
        <authorList>
            <person name="Weinstock G."/>
            <person name="Sodergren E."/>
            <person name="Clifton S."/>
            <person name="Fulton L."/>
            <person name="Fulton B."/>
            <person name="Courtney L."/>
            <person name="Fronick C."/>
            <person name="Harrison M."/>
            <person name="Strong C."/>
            <person name="Farmer C."/>
            <person name="Delahaunty K."/>
            <person name="Markovic C."/>
            <person name="Hall O."/>
            <person name="Minx P."/>
            <person name="Tomlinson C."/>
            <person name="Mitreva M."/>
            <person name="Nelson J."/>
            <person name="Hou S."/>
            <person name="Wollam A."/>
            <person name="Pepin K.H."/>
            <person name="Johnson M."/>
            <person name="Bhonagiri V."/>
            <person name="Zhang X."/>
            <person name="Suruliraj S."/>
            <person name="Warren W."/>
            <person name="Chinwalla A."/>
            <person name="Mardis E.R."/>
            <person name="Wilson R.K."/>
        </authorList>
    </citation>
    <scope>NUCLEOTIDE SEQUENCE [LARGE SCALE GENOMIC DNA]</scope>
    <source>
        <strain evidence="1 2">ATCC 29315</strain>
    </source>
</reference>
<gene>
    <name evidence="1" type="ORF">NEIELOOT_01149</name>
</gene>
<sequence length="55" mass="6254">MDTLNRISKNVKIRLQVRVWQEARCRTNEMQTQAKSFTLAAVCPPNRAPPDAEAV</sequence>
<proteinExistence type="predicted"/>
<dbReference type="EMBL" id="ADBF01000029">
    <property type="protein sequence ID" value="EFE50116.1"/>
    <property type="molecule type" value="Genomic_DNA"/>
</dbReference>
<evidence type="ECO:0000313" key="1">
    <source>
        <dbReference type="EMBL" id="EFE50116.1"/>
    </source>
</evidence>
<comment type="caution">
    <text evidence="1">The sequence shown here is derived from an EMBL/GenBank/DDBJ whole genome shotgun (WGS) entry which is preliminary data.</text>
</comment>